<dbReference type="InterPro" id="IPR006311">
    <property type="entry name" value="TAT_signal"/>
</dbReference>
<evidence type="ECO:0000313" key="2">
    <source>
        <dbReference type="Proteomes" id="UP000198531"/>
    </source>
</evidence>
<evidence type="ECO:0000313" key="1">
    <source>
        <dbReference type="EMBL" id="SFR34022.1"/>
    </source>
</evidence>
<accession>A0A1I6FVP4</accession>
<dbReference type="OrthoDB" id="305743at2157"/>
<dbReference type="EMBL" id="FOYT01000001">
    <property type="protein sequence ID" value="SFR34022.1"/>
    <property type="molecule type" value="Genomic_DNA"/>
</dbReference>
<dbReference type="Proteomes" id="UP000198531">
    <property type="component" value="Unassembled WGS sequence"/>
</dbReference>
<gene>
    <name evidence="1" type="ORF">SAMN04487947_0097</name>
</gene>
<proteinExistence type="predicted"/>
<keyword evidence="2" id="KW-1185">Reference proteome</keyword>
<dbReference type="AlphaFoldDB" id="A0A1I6FVP4"/>
<dbReference type="RefSeq" id="WP_089803793.1">
    <property type="nucleotide sequence ID" value="NZ_FOYT01000001.1"/>
</dbReference>
<reference evidence="2" key="1">
    <citation type="submission" date="2016-10" db="EMBL/GenBank/DDBJ databases">
        <authorList>
            <person name="Varghese N."/>
            <person name="Submissions S."/>
        </authorList>
    </citation>
    <scope>NUCLEOTIDE SEQUENCE [LARGE SCALE GENOMIC DNA]</scope>
    <source>
        <strain evidence="2">CGMCC 1.7736</strain>
    </source>
</reference>
<organism evidence="1 2">
    <name type="scientific">Halogeometricum rufum</name>
    <dbReference type="NCBI Taxonomy" id="553469"/>
    <lineage>
        <taxon>Archaea</taxon>
        <taxon>Methanobacteriati</taxon>
        <taxon>Methanobacteriota</taxon>
        <taxon>Stenosarchaea group</taxon>
        <taxon>Halobacteria</taxon>
        <taxon>Halobacteriales</taxon>
        <taxon>Haloferacaceae</taxon>
        <taxon>Halogeometricum</taxon>
    </lineage>
</organism>
<protein>
    <submittedName>
        <fullName evidence="1">Uncharacterized protein</fullName>
    </submittedName>
</protein>
<sequence length="425" mass="45477">MNGPSLSRRSLLRGGAVAGVAALAGCAAVGTSALPSPNGAAYSDVAHVREAHRDAAVGHLRSLLDRGAPIVERAAEAGAFEDTRLSVDPGYLDSAREFLDGRTPPTFDTVNEVRYHVTYVAETFGAAAAALDDVRVGGDDSHATVGPAPGIADLRETIRYAGDDPATAVAWVELVESWLHVAMVAGGNAEVDRDELAELDEAVRERALARAVRNRERSVRYLSDARQFYRTFRSTLDDAASLDLASARETYRDRTAGASHDHEWYRARRVAEDAASPPPRATALNRVLTLRPGENSLDDAEWAHQDGLHGLETVRLAEAVAEFAGFDTGRAAVERVAEESSVPGGLLFETKRRAVQRAYRVASTGDVFERCLLRRALLYLSKGDRFLVEEDGVADHNPRAHALACYGVAGGVADAIPAAASVVTD</sequence>
<name>A0A1I6FVP4_9EURY</name>
<dbReference type="PROSITE" id="PS51318">
    <property type="entry name" value="TAT"/>
    <property type="match status" value="1"/>
</dbReference>